<dbReference type="RefSeq" id="WP_303276895.1">
    <property type="nucleotide sequence ID" value="NZ_JAUOEK010000068.1"/>
</dbReference>
<keyword evidence="3" id="KW-1185">Reference proteome</keyword>
<feature type="signal peptide" evidence="1">
    <location>
        <begin position="1"/>
        <end position="21"/>
    </location>
</feature>
<accession>A0ABT8W7V0</accession>
<gene>
    <name evidence="2" type="ORF">Q4Q35_05250</name>
</gene>
<evidence type="ECO:0000313" key="2">
    <source>
        <dbReference type="EMBL" id="MDO5969208.1"/>
    </source>
</evidence>
<protein>
    <recommendedName>
        <fullName evidence="4">Outer membrane protein beta-barrel domain-containing protein</fullName>
    </recommendedName>
</protein>
<evidence type="ECO:0008006" key="4">
    <source>
        <dbReference type="Google" id="ProtNLM"/>
    </source>
</evidence>
<proteinExistence type="predicted"/>
<keyword evidence="1" id="KW-0732">Signal</keyword>
<name>A0ABT8W7V0_9FLAO</name>
<feature type="chain" id="PRO_5045571094" description="Outer membrane protein beta-barrel domain-containing protein" evidence="1">
    <location>
        <begin position="22"/>
        <end position="178"/>
    </location>
</feature>
<sequence>MKKSIILSVIFTLLTMHFASSQEFKVGTNAINAGIGIGSSLSVYSGATEGIGFGASYERGIWDLPGPGVVSLGAYFGYKTFSYDGFYSNHYKWTYIIFGIRGAYHYTGFDIDNLDVYAGAMVSYNNISDNDSSLGSYSSAAGASGYIGGRWYFTKTIAAFVEAGYGVSILNIGATLRF</sequence>
<evidence type="ECO:0000313" key="3">
    <source>
        <dbReference type="Proteomes" id="UP001176883"/>
    </source>
</evidence>
<dbReference type="EMBL" id="JAUOEK010000068">
    <property type="protein sequence ID" value="MDO5969208.1"/>
    <property type="molecule type" value="Genomic_DNA"/>
</dbReference>
<organism evidence="2 3">
    <name type="scientific">Flavivirga aquimarina</name>
    <dbReference type="NCBI Taxonomy" id="2027862"/>
    <lineage>
        <taxon>Bacteria</taxon>
        <taxon>Pseudomonadati</taxon>
        <taxon>Bacteroidota</taxon>
        <taxon>Flavobacteriia</taxon>
        <taxon>Flavobacteriales</taxon>
        <taxon>Flavobacteriaceae</taxon>
        <taxon>Flavivirga</taxon>
    </lineage>
</organism>
<evidence type="ECO:0000256" key="1">
    <source>
        <dbReference type="SAM" id="SignalP"/>
    </source>
</evidence>
<dbReference type="Proteomes" id="UP001176883">
    <property type="component" value="Unassembled WGS sequence"/>
</dbReference>
<comment type="caution">
    <text evidence="2">The sequence shown here is derived from an EMBL/GenBank/DDBJ whole genome shotgun (WGS) entry which is preliminary data.</text>
</comment>
<reference evidence="2" key="1">
    <citation type="submission" date="2023-07" db="EMBL/GenBank/DDBJ databases">
        <title>Two novel species in the genus Flavivirga.</title>
        <authorList>
            <person name="Kwon K."/>
        </authorList>
    </citation>
    <scope>NUCLEOTIDE SEQUENCE</scope>
    <source>
        <strain evidence="2">KCTC 52353</strain>
    </source>
</reference>